<dbReference type="RefSeq" id="WP_280882917.1">
    <property type="nucleotide sequence ID" value="NZ_JAFDST010000006.1"/>
</dbReference>
<keyword evidence="2" id="KW-1185">Reference proteome</keyword>
<evidence type="ECO:0000313" key="1">
    <source>
        <dbReference type="EMBL" id="MBP1083515.1"/>
    </source>
</evidence>
<evidence type="ECO:0000313" key="2">
    <source>
        <dbReference type="Proteomes" id="UP000674416"/>
    </source>
</evidence>
<reference evidence="1 2" key="1">
    <citation type="submission" date="2021-01" db="EMBL/GenBank/DDBJ databases">
        <title>Genomic Encyclopedia of Type Strains, Phase IV (KMG-IV): sequencing the most valuable type-strain genomes for metagenomic binning, comparative biology and taxonomic classification.</title>
        <authorList>
            <person name="Goeker M."/>
        </authorList>
    </citation>
    <scope>NUCLEOTIDE SEQUENCE [LARGE SCALE GENOMIC DNA]</scope>
    <source>
        <strain evidence="1 2">DSM 103394</strain>
    </source>
</reference>
<proteinExistence type="predicted"/>
<accession>A0ABS4D1N9</accession>
<organism evidence="1 2">
    <name type="scientific">Bacillus capparidis</name>
    <dbReference type="NCBI Taxonomy" id="1840411"/>
    <lineage>
        <taxon>Bacteria</taxon>
        <taxon>Bacillati</taxon>
        <taxon>Bacillota</taxon>
        <taxon>Bacilli</taxon>
        <taxon>Bacillales</taxon>
        <taxon>Bacillaceae</taxon>
        <taxon>Bacillus</taxon>
    </lineage>
</organism>
<comment type="caution">
    <text evidence="1">The sequence shown here is derived from an EMBL/GenBank/DDBJ whole genome shotgun (WGS) entry which is preliminary data.</text>
</comment>
<protein>
    <submittedName>
        <fullName evidence="1">Uncharacterized protein</fullName>
    </submittedName>
</protein>
<dbReference type="EMBL" id="JAFDST010000006">
    <property type="protein sequence ID" value="MBP1083515.1"/>
    <property type="molecule type" value="Genomic_DNA"/>
</dbReference>
<gene>
    <name evidence="1" type="ORF">JOC74_004043</name>
</gene>
<sequence length="40" mass="4569">MSFSKHTANQVAHWTQEQRDALELRLVSIEQRLTALESGS</sequence>
<dbReference type="Proteomes" id="UP000674416">
    <property type="component" value="Unassembled WGS sequence"/>
</dbReference>
<name>A0ABS4D1N9_9BACI</name>